<sequence length="130" mass="13873">MRLQLGVTLIELMLVVAIIGLLMAIALPSYRVQVAAGYRAEAQSELTRLANLQEQYFMDNHTYVADMTRLGASADPFVTLSGRFSVDAVEASASRFTLQATALGGQAQADSACAELTLSDAGERTPAGCW</sequence>
<evidence type="ECO:0000313" key="4">
    <source>
        <dbReference type="Proteomes" id="UP000199527"/>
    </source>
</evidence>
<dbReference type="OrthoDB" id="5296638at2"/>
<dbReference type="NCBIfam" id="TIGR02532">
    <property type="entry name" value="IV_pilin_GFxxxE"/>
    <property type="match status" value="1"/>
</dbReference>
<keyword evidence="2" id="KW-1133">Transmembrane helix</keyword>
<dbReference type="Pfam" id="PF07963">
    <property type="entry name" value="N_methyl"/>
    <property type="match status" value="1"/>
</dbReference>
<keyword evidence="4" id="KW-1185">Reference proteome</keyword>
<dbReference type="AlphaFoldDB" id="A0A1G8ZC08"/>
<accession>A0A1G8ZC08</accession>
<keyword evidence="2" id="KW-0472">Membrane</keyword>
<proteinExistence type="predicted"/>
<dbReference type="GO" id="GO:0015627">
    <property type="term" value="C:type II protein secretion system complex"/>
    <property type="evidence" value="ECO:0007669"/>
    <property type="project" value="InterPro"/>
</dbReference>
<dbReference type="GO" id="GO:0015628">
    <property type="term" value="P:protein secretion by the type II secretion system"/>
    <property type="evidence" value="ECO:0007669"/>
    <property type="project" value="InterPro"/>
</dbReference>
<keyword evidence="2" id="KW-0812">Transmembrane</keyword>
<evidence type="ECO:0000256" key="2">
    <source>
        <dbReference type="SAM" id="Phobius"/>
    </source>
</evidence>
<dbReference type="GO" id="GO:0043683">
    <property type="term" value="P:type IV pilus assembly"/>
    <property type="evidence" value="ECO:0007669"/>
    <property type="project" value="InterPro"/>
</dbReference>
<name>A0A1G8ZC08_9GAMM</name>
<dbReference type="InterPro" id="IPR045584">
    <property type="entry name" value="Pilin-like"/>
</dbReference>
<dbReference type="RefSeq" id="WP_090367692.1">
    <property type="nucleotide sequence ID" value="NZ_FNEM01000019.1"/>
</dbReference>
<gene>
    <name evidence="3" type="ORF">SAMN04488540_11965</name>
</gene>
<reference evidence="4" key="1">
    <citation type="submission" date="2016-10" db="EMBL/GenBank/DDBJ databases">
        <authorList>
            <person name="Varghese N."/>
            <person name="Submissions S."/>
        </authorList>
    </citation>
    <scope>NUCLEOTIDE SEQUENCE [LARGE SCALE GENOMIC DNA]</scope>
    <source>
        <strain evidence="4">DSM 23317</strain>
    </source>
</reference>
<dbReference type="EMBL" id="FNEM01000019">
    <property type="protein sequence ID" value="SDK12656.1"/>
    <property type="molecule type" value="Genomic_DNA"/>
</dbReference>
<dbReference type="InterPro" id="IPR031982">
    <property type="entry name" value="PilE-like"/>
</dbReference>
<evidence type="ECO:0000256" key="1">
    <source>
        <dbReference type="ARBA" id="ARBA00022481"/>
    </source>
</evidence>
<protein>
    <submittedName>
        <fullName evidence="3">Type IV pilus assembly protein PilE</fullName>
    </submittedName>
</protein>
<dbReference type="PRINTS" id="PR00813">
    <property type="entry name" value="BCTERIALGSPG"/>
</dbReference>
<dbReference type="InterPro" id="IPR000983">
    <property type="entry name" value="Bac_GSPG_pilin"/>
</dbReference>
<dbReference type="SUPFAM" id="SSF54523">
    <property type="entry name" value="Pili subunits"/>
    <property type="match status" value="1"/>
</dbReference>
<feature type="transmembrane region" description="Helical" evidence="2">
    <location>
        <begin position="12"/>
        <end position="30"/>
    </location>
</feature>
<dbReference type="InterPro" id="IPR012902">
    <property type="entry name" value="N_methyl_site"/>
</dbReference>
<dbReference type="Gene3D" id="3.30.700.10">
    <property type="entry name" value="Glycoprotein, Type 4 Pilin"/>
    <property type="match status" value="1"/>
</dbReference>
<evidence type="ECO:0000313" key="3">
    <source>
        <dbReference type="EMBL" id="SDK12656.1"/>
    </source>
</evidence>
<organism evidence="3 4">
    <name type="scientific">Ferrimonas sediminum</name>
    <dbReference type="NCBI Taxonomy" id="718193"/>
    <lineage>
        <taxon>Bacteria</taxon>
        <taxon>Pseudomonadati</taxon>
        <taxon>Pseudomonadota</taxon>
        <taxon>Gammaproteobacteria</taxon>
        <taxon>Alteromonadales</taxon>
        <taxon>Ferrimonadaceae</taxon>
        <taxon>Ferrimonas</taxon>
    </lineage>
</organism>
<dbReference type="Pfam" id="PF16732">
    <property type="entry name" value="ComP_DUS"/>
    <property type="match status" value="1"/>
</dbReference>
<dbReference type="Proteomes" id="UP000199527">
    <property type="component" value="Unassembled WGS sequence"/>
</dbReference>
<keyword evidence="1" id="KW-0488">Methylation</keyword>